<reference evidence="1" key="2">
    <citation type="submission" date="2025-09" db="UniProtKB">
        <authorList>
            <consortium name="Ensembl"/>
        </authorList>
    </citation>
    <scope>IDENTIFICATION</scope>
</reference>
<name>A0A8C7A1V9_NEOVI</name>
<sequence>MGEGRVFKKSSPDCKLKVYLGKQDIVAHLDKVTLWMAWCLWTLKSALVHHTAARPRGHREGLCSRL</sequence>
<dbReference type="SUPFAM" id="SSF81296">
    <property type="entry name" value="E set domains"/>
    <property type="match status" value="1"/>
</dbReference>
<reference evidence="1" key="1">
    <citation type="submission" date="2025-08" db="UniProtKB">
        <authorList>
            <consortium name="Ensembl"/>
        </authorList>
    </citation>
    <scope>IDENTIFICATION</scope>
</reference>
<dbReference type="Gene3D" id="2.60.40.840">
    <property type="match status" value="1"/>
</dbReference>
<dbReference type="InterPro" id="IPR014756">
    <property type="entry name" value="Ig_E-set"/>
</dbReference>
<proteinExistence type="predicted"/>
<dbReference type="InterPro" id="IPR014753">
    <property type="entry name" value="Arrestin_N"/>
</dbReference>
<evidence type="ECO:0000313" key="2">
    <source>
        <dbReference type="Proteomes" id="UP000694425"/>
    </source>
</evidence>
<organism evidence="1 2">
    <name type="scientific">Neovison vison</name>
    <name type="common">American mink</name>
    <name type="synonym">Mustela vison</name>
    <dbReference type="NCBI Taxonomy" id="452646"/>
    <lineage>
        <taxon>Eukaryota</taxon>
        <taxon>Metazoa</taxon>
        <taxon>Chordata</taxon>
        <taxon>Craniata</taxon>
        <taxon>Vertebrata</taxon>
        <taxon>Euteleostomi</taxon>
        <taxon>Mammalia</taxon>
        <taxon>Eutheria</taxon>
        <taxon>Laurasiatheria</taxon>
        <taxon>Carnivora</taxon>
        <taxon>Caniformia</taxon>
        <taxon>Musteloidea</taxon>
        <taxon>Mustelidae</taxon>
        <taxon>Mustelinae</taxon>
        <taxon>Neogale</taxon>
    </lineage>
</organism>
<dbReference type="GeneTree" id="ENSGT01150000288163"/>
<dbReference type="Proteomes" id="UP000694425">
    <property type="component" value="Unplaced"/>
</dbReference>
<evidence type="ECO:0000313" key="1">
    <source>
        <dbReference type="Ensembl" id="ENSNVIP00000000430.1"/>
    </source>
</evidence>
<dbReference type="GO" id="GO:0007165">
    <property type="term" value="P:signal transduction"/>
    <property type="evidence" value="ECO:0007669"/>
    <property type="project" value="InterPro"/>
</dbReference>
<protein>
    <submittedName>
        <fullName evidence="1">Uncharacterized protein</fullName>
    </submittedName>
</protein>
<keyword evidence="2" id="KW-1185">Reference proteome</keyword>
<dbReference type="AlphaFoldDB" id="A0A8C7A1V9"/>
<dbReference type="Ensembl" id="ENSNVIT00000000497.1">
    <property type="protein sequence ID" value="ENSNVIP00000000430.1"/>
    <property type="gene ID" value="ENSNVIG00000000392.1"/>
</dbReference>
<accession>A0A8C7A1V9</accession>